<dbReference type="Pfam" id="PF01370">
    <property type="entry name" value="Epimerase"/>
    <property type="match status" value="1"/>
</dbReference>
<dbReference type="AlphaFoldDB" id="A0A118HY05"/>
<dbReference type="InterPro" id="IPR050177">
    <property type="entry name" value="Lipid_A_modif_metabolic_enz"/>
</dbReference>
<protein>
    <submittedName>
        <fullName evidence="2">NAD-dependent dehydratase</fullName>
    </submittedName>
</protein>
<evidence type="ECO:0000259" key="1">
    <source>
        <dbReference type="Pfam" id="PF01370"/>
    </source>
</evidence>
<dbReference type="RefSeq" id="WP_059749498.1">
    <property type="nucleotide sequence ID" value="NZ_CP013414.1"/>
</dbReference>
<dbReference type="PANTHER" id="PTHR43245">
    <property type="entry name" value="BIFUNCTIONAL POLYMYXIN RESISTANCE PROTEIN ARNA"/>
    <property type="match status" value="1"/>
</dbReference>
<reference evidence="2 3" key="1">
    <citation type="submission" date="2015-11" db="EMBL/GenBank/DDBJ databases">
        <title>Expanding the genomic diversity of Burkholderia species for the development of highly accurate diagnostics.</title>
        <authorList>
            <person name="Sahl J."/>
            <person name="Keim P."/>
            <person name="Wagner D."/>
        </authorList>
    </citation>
    <scope>NUCLEOTIDE SEQUENCE [LARGE SCALE GENOMIC DNA]</scope>
    <source>
        <strain evidence="2 3">MSMB2036</strain>
    </source>
</reference>
<proteinExistence type="predicted"/>
<dbReference type="PANTHER" id="PTHR43245:SF58">
    <property type="entry name" value="BLL5923 PROTEIN"/>
    <property type="match status" value="1"/>
</dbReference>
<dbReference type="SUPFAM" id="SSF51735">
    <property type="entry name" value="NAD(P)-binding Rossmann-fold domains"/>
    <property type="match status" value="1"/>
</dbReference>
<gene>
    <name evidence="2" type="ORF">WJ33_01925</name>
</gene>
<feature type="domain" description="NAD-dependent epimerase/dehydratase" evidence="1">
    <location>
        <begin position="5"/>
        <end position="231"/>
    </location>
</feature>
<dbReference type="OrthoDB" id="9801056at2"/>
<dbReference type="Gene3D" id="3.40.50.720">
    <property type="entry name" value="NAD(P)-binding Rossmann-like Domain"/>
    <property type="match status" value="1"/>
</dbReference>
<evidence type="ECO:0000313" key="2">
    <source>
        <dbReference type="EMBL" id="KVG73953.1"/>
    </source>
</evidence>
<comment type="caution">
    <text evidence="2">The sequence shown here is derived from an EMBL/GenBank/DDBJ whole genome shotgun (WGS) entry which is preliminary data.</text>
</comment>
<evidence type="ECO:0000313" key="3">
    <source>
        <dbReference type="Proteomes" id="UP000064029"/>
    </source>
</evidence>
<dbReference type="EMBL" id="LOXM01000034">
    <property type="protein sequence ID" value="KVG73953.1"/>
    <property type="molecule type" value="Genomic_DNA"/>
</dbReference>
<accession>A0A118HY05</accession>
<name>A0A118HY05_9BURK</name>
<dbReference type="InterPro" id="IPR001509">
    <property type="entry name" value="Epimerase_deHydtase"/>
</dbReference>
<sequence length="323" mass="35160">MSQVILVTGANGFVGRAVSRALLRRGEQAVGLVRRAQAMSDLGREWVHDRPDFVDIDRAWPRGLQCNAVIHLAARVHVMHDDAAAPLDAYRETNVQGTLRVARAAREAGAARFVYVSSIKAVAESSSGRPPLSEHDAPVPQDPYGISKLEAERALADYGRESGMEIVVVRPPLVYGPGVRANFLSLMRALSKGMLLPLGAVTARRSMIFVDNLADVLAQCALDPRAAGQTFHVADARDLTVAELVVKLAACLNAPARVVPVPVSWLRMAGRLTGRTPQVERLVGALQLDSRHVRDVLGWYPPCDIDDGLCQTAAWYRSRDPRQ</sequence>
<dbReference type="Proteomes" id="UP000064029">
    <property type="component" value="Unassembled WGS sequence"/>
</dbReference>
<dbReference type="InterPro" id="IPR036291">
    <property type="entry name" value="NAD(P)-bd_dom_sf"/>
</dbReference>
<organism evidence="2 3">
    <name type="scientific">Burkholderia ubonensis</name>
    <dbReference type="NCBI Taxonomy" id="101571"/>
    <lineage>
        <taxon>Bacteria</taxon>
        <taxon>Pseudomonadati</taxon>
        <taxon>Pseudomonadota</taxon>
        <taxon>Betaproteobacteria</taxon>
        <taxon>Burkholderiales</taxon>
        <taxon>Burkholderiaceae</taxon>
        <taxon>Burkholderia</taxon>
        <taxon>Burkholderia cepacia complex</taxon>
    </lineage>
</organism>